<dbReference type="Pfam" id="PF00730">
    <property type="entry name" value="HhH-GPD"/>
    <property type="match status" value="1"/>
</dbReference>
<feature type="domain" description="HhH-GPD" evidence="5">
    <location>
        <begin position="150"/>
        <end position="305"/>
    </location>
</feature>
<dbReference type="GO" id="GO:0005634">
    <property type="term" value="C:nucleus"/>
    <property type="evidence" value="ECO:0007669"/>
    <property type="project" value="TreeGrafter"/>
</dbReference>
<dbReference type="GO" id="GO:0006285">
    <property type="term" value="P:base-excision repair, AP site formation"/>
    <property type="evidence" value="ECO:0007669"/>
    <property type="project" value="TreeGrafter"/>
</dbReference>
<dbReference type="InterPro" id="IPR051912">
    <property type="entry name" value="Alkylbase_DNA_Glycosylase/TA"/>
</dbReference>
<dbReference type="GO" id="GO:0032993">
    <property type="term" value="C:protein-DNA complex"/>
    <property type="evidence" value="ECO:0007669"/>
    <property type="project" value="TreeGrafter"/>
</dbReference>
<dbReference type="CDD" id="cd00056">
    <property type="entry name" value="ENDO3c"/>
    <property type="match status" value="1"/>
</dbReference>
<accession>A0AAD7L925</accession>
<gene>
    <name evidence="6" type="ORF">O6P43_024768</name>
</gene>
<organism evidence="6 7">
    <name type="scientific">Quillaja saponaria</name>
    <name type="common">Soap bark tree</name>
    <dbReference type="NCBI Taxonomy" id="32244"/>
    <lineage>
        <taxon>Eukaryota</taxon>
        <taxon>Viridiplantae</taxon>
        <taxon>Streptophyta</taxon>
        <taxon>Embryophyta</taxon>
        <taxon>Tracheophyta</taxon>
        <taxon>Spermatophyta</taxon>
        <taxon>Magnoliopsida</taxon>
        <taxon>eudicotyledons</taxon>
        <taxon>Gunneridae</taxon>
        <taxon>Pentapetalae</taxon>
        <taxon>rosids</taxon>
        <taxon>fabids</taxon>
        <taxon>Fabales</taxon>
        <taxon>Quillajaceae</taxon>
        <taxon>Quillaja</taxon>
    </lineage>
</organism>
<dbReference type="Proteomes" id="UP001163823">
    <property type="component" value="Chromosome 10"/>
</dbReference>
<dbReference type="FunFam" id="1.10.340.30:FF:000004">
    <property type="entry name" value="DNA-3-methyladenine glycosylase II"/>
    <property type="match status" value="1"/>
</dbReference>
<feature type="region of interest" description="Disordered" evidence="4">
    <location>
        <begin position="1"/>
        <end position="23"/>
    </location>
</feature>
<evidence type="ECO:0000259" key="5">
    <source>
        <dbReference type="SMART" id="SM00478"/>
    </source>
</evidence>
<sequence>MVLTRSQTKPISPSQSQLPDFQSTTISIKSTTTVSLNPSSSKISFRARKIRRLTSDTPNNEDPQILTADWSKTKIISSDKKATSDKGIPSGSATVLPVVVKPLTFEGEIDLAIQHLRKSDSVLATLIDSHELPELISNFPPFLFLTRMIVSQQLSDKAAKSIHNRFVTLCGGEASVMPEIVLGLSVQQLREVGLSGAKANYIHDLASKYIDGTLSDSSILEMDDKTLFSKLTMVKGIGPWSVHMFMIFTLHRPDVLPVGDLVVRRGVQRLYGLKELPKPPQMEELCAKWKPFRLYSSSILASGSLMRKLIYWFY</sequence>
<dbReference type="GO" id="GO:0043916">
    <property type="term" value="F:DNA-7-methylguanine glycosylase activity"/>
    <property type="evidence" value="ECO:0007669"/>
    <property type="project" value="TreeGrafter"/>
</dbReference>
<dbReference type="SMART" id="SM00478">
    <property type="entry name" value="ENDO3c"/>
    <property type="match status" value="1"/>
</dbReference>
<evidence type="ECO:0000256" key="2">
    <source>
        <dbReference type="ARBA" id="ARBA00022763"/>
    </source>
</evidence>
<evidence type="ECO:0000313" key="7">
    <source>
        <dbReference type="Proteomes" id="UP001163823"/>
    </source>
</evidence>
<dbReference type="AlphaFoldDB" id="A0AAD7L925"/>
<dbReference type="GO" id="GO:0006307">
    <property type="term" value="P:DNA alkylation repair"/>
    <property type="evidence" value="ECO:0007669"/>
    <property type="project" value="TreeGrafter"/>
</dbReference>
<reference evidence="6" key="1">
    <citation type="journal article" date="2023" name="Science">
        <title>Elucidation of the pathway for biosynthesis of saponin adjuvants from the soapbark tree.</title>
        <authorList>
            <person name="Reed J."/>
            <person name="Orme A."/>
            <person name="El-Demerdash A."/>
            <person name="Owen C."/>
            <person name="Martin L.B.B."/>
            <person name="Misra R.C."/>
            <person name="Kikuchi S."/>
            <person name="Rejzek M."/>
            <person name="Martin A.C."/>
            <person name="Harkess A."/>
            <person name="Leebens-Mack J."/>
            <person name="Louveau T."/>
            <person name="Stephenson M.J."/>
            <person name="Osbourn A."/>
        </authorList>
    </citation>
    <scope>NUCLEOTIDE SEQUENCE</scope>
    <source>
        <strain evidence="6">S10</strain>
    </source>
</reference>
<evidence type="ECO:0000256" key="3">
    <source>
        <dbReference type="ARBA" id="ARBA00023204"/>
    </source>
</evidence>
<dbReference type="PANTHER" id="PTHR43003">
    <property type="entry name" value="DNA-3-METHYLADENINE GLYCOSYLASE"/>
    <property type="match status" value="1"/>
</dbReference>
<dbReference type="InterPro" id="IPR011257">
    <property type="entry name" value="DNA_glycosylase"/>
</dbReference>
<dbReference type="Gene3D" id="1.10.340.30">
    <property type="entry name" value="Hypothetical protein, domain 2"/>
    <property type="match status" value="1"/>
</dbReference>
<feature type="compositionally biased region" description="Polar residues" evidence="4">
    <location>
        <begin position="1"/>
        <end position="22"/>
    </location>
</feature>
<dbReference type="InterPro" id="IPR003265">
    <property type="entry name" value="HhH-GPD_domain"/>
</dbReference>
<comment type="similarity">
    <text evidence="1">Belongs to the alkylbase DNA glycosidase AlkA family.</text>
</comment>
<dbReference type="GO" id="GO:0008725">
    <property type="term" value="F:DNA-3-methyladenine glycosylase activity"/>
    <property type="evidence" value="ECO:0007669"/>
    <property type="project" value="TreeGrafter"/>
</dbReference>
<dbReference type="SUPFAM" id="SSF48150">
    <property type="entry name" value="DNA-glycosylase"/>
    <property type="match status" value="1"/>
</dbReference>
<dbReference type="GO" id="GO:0032131">
    <property type="term" value="F:alkylated DNA binding"/>
    <property type="evidence" value="ECO:0007669"/>
    <property type="project" value="TreeGrafter"/>
</dbReference>
<dbReference type="Gene3D" id="1.10.1670.40">
    <property type="match status" value="1"/>
</dbReference>
<dbReference type="KEGG" id="qsa:O6P43_024768"/>
<keyword evidence="3" id="KW-0234">DNA repair</keyword>
<protein>
    <submittedName>
        <fullName evidence="6">DNA-3-methyladenine glycosylase</fullName>
    </submittedName>
</protein>
<dbReference type="EMBL" id="JARAOO010000010">
    <property type="protein sequence ID" value="KAJ7953011.1"/>
    <property type="molecule type" value="Genomic_DNA"/>
</dbReference>
<comment type="caution">
    <text evidence="6">The sequence shown here is derived from an EMBL/GenBank/DDBJ whole genome shotgun (WGS) entry which is preliminary data.</text>
</comment>
<proteinExistence type="inferred from homology"/>
<dbReference type="PANTHER" id="PTHR43003:SF8">
    <property type="entry name" value="HHH-GPD DOMAIN-CONTAINING PROTEIN"/>
    <property type="match status" value="1"/>
</dbReference>
<keyword evidence="7" id="KW-1185">Reference proteome</keyword>
<evidence type="ECO:0000256" key="1">
    <source>
        <dbReference type="ARBA" id="ARBA00010817"/>
    </source>
</evidence>
<evidence type="ECO:0000256" key="4">
    <source>
        <dbReference type="SAM" id="MobiDB-lite"/>
    </source>
</evidence>
<keyword evidence="2" id="KW-0227">DNA damage</keyword>
<evidence type="ECO:0000313" key="6">
    <source>
        <dbReference type="EMBL" id="KAJ7953011.1"/>
    </source>
</evidence>
<name>A0AAD7L925_QUISA</name>